<dbReference type="GO" id="GO:0009423">
    <property type="term" value="P:chorismate biosynthetic process"/>
    <property type="evidence" value="ECO:0007669"/>
    <property type="project" value="UniProtKB-UniRule"/>
</dbReference>
<dbReference type="OrthoDB" id="9806583at2"/>
<dbReference type="CDD" id="cd08195">
    <property type="entry name" value="DHQS"/>
    <property type="match status" value="1"/>
</dbReference>
<sequence>MIRHTVNLKERSYPIFITTSFDELGKSVLSLRTGNKILIVTDENVDKFYSEICLQEMKSNGFEVYKHVLIPGEEHKTLEAIYGIYQKLVEHKFDRTDTLVALGGGVVGDITGFAAASYMRGINFVQVPTTLLSQADSSVGGKTGVDFEGHKNLIGAFYQPKLVFINVNTIKTLPKREVSAGLAEVIKHGLILDAEYCEYIKDNADNIFCYDENVLQYLAKKNCSIKGSVVEADEKESDLRAILNFGHTIGHAIETAQNFELLHGECVAIGIVGAYRMAYYLGVVTEALVENVKEILKKLELPISLPGLDVETVYSHIFYDKKVKDNKLKFVLPRRIGEVFQCNIEDSELIKKVLLDLSR</sequence>
<feature type="binding site" evidence="18">
    <location>
        <position position="142"/>
    </location>
    <ligand>
        <name>NAD(+)</name>
        <dbReference type="ChEBI" id="CHEBI:57540"/>
    </ligand>
</feature>
<evidence type="ECO:0000256" key="11">
    <source>
        <dbReference type="ARBA" id="ARBA00022723"/>
    </source>
</evidence>
<name>A0A4U7JKS4_9FIRM</name>
<evidence type="ECO:0000313" key="21">
    <source>
        <dbReference type="EMBL" id="QNU68518.1"/>
    </source>
</evidence>
<dbReference type="KEGG" id="rher:EHE19_009010"/>
<evidence type="ECO:0000256" key="15">
    <source>
        <dbReference type="ARBA" id="ARBA00023141"/>
    </source>
</evidence>
<evidence type="ECO:0000313" key="22">
    <source>
        <dbReference type="Proteomes" id="UP000306409"/>
    </source>
</evidence>
<comment type="function">
    <text evidence="18">Catalyzes the conversion of 3-deoxy-D-arabino-heptulosonate 7-phosphate (DAHP) to dehydroquinate (DHQ).</text>
</comment>
<dbReference type="EMBL" id="CP061336">
    <property type="protein sequence ID" value="QNU68518.1"/>
    <property type="molecule type" value="Genomic_DNA"/>
</dbReference>
<evidence type="ECO:0000256" key="1">
    <source>
        <dbReference type="ARBA" id="ARBA00001393"/>
    </source>
</evidence>
<evidence type="ECO:0000256" key="12">
    <source>
        <dbReference type="ARBA" id="ARBA00022741"/>
    </source>
</evidence>
<dbReference type="FunFam" id="3.40.50.1970:FF:000007">
    <property type="entry name" value="Pentafunctional AROM polypeptide"/>
    <property type="match status" value="1"/>
</dbReference>
<reference evidence="21 22" key="1">
    <citation type="submission" date="2020-09" db="EMBL/GenBank/DDBJ databases">
        <title>Characterization and genome sequencing of Ruminiclostridium sp. nov. MA18.</title>
        <authorList>
            <person name="Rettenmaier R."/>
            <person name="Kowollik M.-L."/>
            <person name="Liebl W."/>
            <person name="Zverlov V."/>
        </authorList>
    </citation>
    <scope>NUCLEOTIDE SEQUENCE [LARGE SCALE GENOMIC DNA]</scope>
    <source>
        <strain evidence="21 22">MA18</strain>
    </source>
</reference>
<feature type="domain" description="3-dehydroquinate synthase N-terminal" evidence="19">
    <location>
        <begin position="69"/>
        <end position="179"/>
    </location>
</feature>
<keyword evidence="11 18" id="KW-0479">Metal-binding</keyword>
<feature type="binding site" evidence="18">
    <location>
        <begin position="129"/>
        <end position="130"/>
    </location>
    <ligand>
        <name>NAD(+)</name>
        <dbReference type="ChEBI" id="CHEBI:57540"/>
    </ligand>
</feature>
<dbReference type="GO" id="GO:0005737">
    <property type="term" value="C:cytoplasm"/>
    <property type="evidence" value="ECO:0007669"/>
    <property type="project" value="UniProtKB-SubCell"/>
</dbReference>
<comment type="pathway">
    <text evidence="5 18">Metabolic intermediate biosynthesis; chorismate biosynthesis; chorismate from D-erythrose 4-phosphate and phosphoenolpyruvate: step 2/7.</text>
</comment>
<keyword evidence="15 18" id="KW-0057">Aromatic amino acid biosynthesis</keyword>
<dbReference type="InterPro" id="IPR030960">
    <property type="entry name" value="DHQS/DOIS_N"/>
</dbReference>
<evidence type="ECO:0000256" key="10">
    <source>
        <dbReference type="ARBA" id="ARBA00022605"/>
    </source>
</evidence>
<dbReference type="GO" id="GO:0009073">
    <property type="term" value="P:aromatic amino acid family biosynthetic process"/>
    <property type="evidence" value="ECO:0007669"/>
    <property type="project" value="UniProtKB-KW"/>
</dbReference>
<evidence type="ECO:0000256" key="6">
    <source>
        <dbReference type="ARBA" id="ARBA00005412"/>
    </source>
</evidence>
<comment type="caution">
    <text evidence="18">Lacks conserved residue(s) required for the propagation of feature annotation.</text>
</comment>
<evidence type="ECO:0000256" key="3">
    <source>
        <dbReference type="ARBA" id="ARBA00001947"/>
    </source>
</evidence>
<gene>
    <name evidence="18 21" type="primary">aroB</name>
    <name evidence="21" type="ORF">EHE19_009010</name>
</gene>
<evidence type="ECO:0000256" key="5">
    <source>
        <dbReference type="ARBA" id="ARBA00004661"/>
    </source>
</evidence>
<keyword evidence="9 18" id="KW-0963">Cytoplasm</keyword>
<dbReference type="HAMAP" id="MF_00110">
    <property type="entry name" value="DHQ_synthase"/>
    <property type="match status" value="1"/>
</dbReference>
<dbReference type="GO" id="GO:0008652">
    <property type="term" value="P:amino acid biosynthetic process"/>
    <property type="evidence" value="ECO:0007669"/>
    <property type="project" value="UniProtKB-KW"/>
</dbReference>
<proteinExistence type="inferred from homology"/>
<evidence type="ECO:0000256" key="16">
    <source>
        <dbReference type="ARBA" id="ARBA00023239"/>
    </source>
</evidence>
<dbReference type="Pfam" id="PF01761">
    <property type="entry name" value="DHQ_synthase"/>
    <property type="match status" value="1"/>
</dbReference>
<dbReference type="GO" id="GO:0046872">
    <property type="term" value="F:metal ion binding"/>
    <property type="evidence" value="ECO:0007669"/>
    <property type="project" value="UniProtKB-KW"/>
</dbReference>
<evidence type="ECO:0000259" key="19">
    <source>
        <dbReference type="Pfam" id="PF01761"/>
    </source>
</evidence>
<comment type="subcellular location">
    <subcellularLocation>
        <location evidence="4 18">Cytoplasm</location>
    </subcellularLocation>
</comment>
<feature type="domain" description="3-dehydroquinate synthase C-terminal" evidence="20">
    <location>
        <begin position="181"/>
        <end position="323"/>
    </location>
</feature>
<evidence type="ECO:0000256" key="18">
    <source>
        <dbReference type="HAMAP-Rule" id="MF_00110"/>
    </source>
</evidence>
<comment type="cofactor">
    <cofactor evidence="2 18">
        <name>NAD(+)</name>
        <dbReference type="ChEBI" id="CHEBI:57540"/>
    </cofactor>
</comment>
<evidence type="ECO:0000256" key="9">
    <source>
        <dbReference type="ARBA" id="ARBA00022490"/>
    </source>
</evidence>
<evidence type="ECO:0000256" key="7">
    <source>
        <dbReference type="ARBA" id="ARBA00013031"/>
    </source>
</evidence>
<evidence type="ECO:0000256" key="4">
    <source>
        <dbReference type="ARBA" id="ARBA00004496"/>
    </source>
</evidence>
<evidence type="ECO:0000256" key="2">
    <source>
        <dbReference type="ARBA" id="ARBA00001911"/>
    </source>
</evidence>
<keyword evidence="22" id="KW-1185">Reference proteome</keyword>
<keyword evidence="14 18" id="KW-0520">NAD</keyword>
<evidence type="ECO:0000256" key="13">
    <source>
        <dbReference type="ARBA" id="ARBA00022833"/>
    </source>
</evidence>
<dbReference type="Gene3D" id="3.40.50.1970">
    <property type="match status" value="1"/>
</dbReference>
<keyword evidence="12 18" id="KW-0547">Nucleotide-binding</keyword>
<dbReference type="AlphaFoldDB" id="A0A4U7JKS4"/>
<keyword evidence="17 18" id="KW-0170">Cobalt</keyword>
<dbReference type="GO" id="GO:0000166">
    <property type="term" value="F:nucleotide binding"/>
    <property type="evidence" value="ECO:0007669"/>
    <property type="project" value="UniProtKB-KW"/>
</dbReference>
<evidence type="ECO:0000256" key="8">
    <source>
        <dbReference type="ARBA" id="ARBA00017684"/>
    </source>
</evidence>
<feature type="binding site" evidence="18">
    <location>
        <position position="184"/>
    </location>
    <ligand>
        <name>Zn(2+)</name>
        <dbReference type="ChEBI" id="CHEBI:29105"/>
    </ligand>
</feature>
<feature type="binding site" evidence="18">
    <location>
        <position position="263"/>
    </location>
    <ligand>
        <name>Zn(2+)</name>
        <dbReference type="ChEBI" id="CHEBI:29105"/>
    </ligand>
</feature>
<comment type="cofactor">
    <cofactor evidence="3">
        <name>Zn(2+)</name>
        <dbReference type="ChEBI" id="CHEBI:29105"/>
    </cofactor>
</comment>
<comment type="similarity">
    <text evidence="6 18">Belongs to the sugar phosphate cyclases superfamily. Dehydroquinate synthase family.</text>
</comment>
<dbReference type="PIRSF" id="PIRSF001455">
    <property type="entry name" value="DHQ_synth"/>
    <property type="match status" value="1"/>
</dbReference>
<dbReference type="NCBIfam" id="TIGR01357">
    <property type="entry name" value="aroB"/>
    <property type="match status" value="1"/>
</dbReference>
<dbReference type="InterPro" id="IPR056179">
    <property type="entry name" value="DHQS_C"/>
</dbReference>
<dbReference type="PANTHER" id="PTHR43622">
    <property type="entry name" value="3-DEHYDROQUINATE SYNTHASE"/>
    <property type="match status" value="1"/>
</dbReference>
<evidence type="ECO:0000256" key="17">
    <source>
        <dbReference type="ARBA" id="ARBA00023285"/>
    </source>
</evidence>
<dbReference type="EC" id="4.2.3.4" evidence="7 18"/>
<feature type="binding site" evidence="18">
    <location>
        <position position="247"/>
    </location>
    <ligand>
        <name>Zn(2+)</name>
        <dbReference type="ChEBI" id="CHEBI:29105"/>
    </ligand>
</feature>
<keyword evidence="10 18" id="KW-0028">Amino-acid biosynthesis</keyword>
<dbReference type="Proteomes" id="UP000306409">
    <property type="component" value="Chromosome"/>
</dbReference>
<keyword evidence="16 18" id="KW-0456">Lyase</keyword>
<protein>
    <recommendedName>
        <fullName evidence="8 18">3-dehydroquinate synthase</fullName>
        <shortName evidence="18">DHQS</shortName>
        <ecNumber evidence="7 18">4.2.3.4</ecNumber>
    </recommendedName>
</protein>
<feature type="binding site" evidence="18">
    <location>
        <begin position="105"/>
        <end position="109"/>
    </location>
    <ligand>
        <name>NAD(+)</name>
        <dbReference type="ChEBI" id="CHEBI:57540"/>
    </ligand>
</feature>
<dbReference type="SUPFAM" id="SSF56796">
    <property type="entry name" value="Dehydroquinate synthase-like"/>
    <property type="match status" value="1"/>
</dbReference>
<dbReference type="PANTHER" id="PTHR43622:SF7">
    <property type="entry name" value="3-DEHYDROQUINATE SYNTHASE, CHLOROPLASTIC"/>
    <property type="match status" value="1"/>
</dbReference>
<dbReference type="GO" id="GO:0003856">
    <property type="term" value="F:3-dehydroquinate synthase activity"/>
    <property type="evidence" value="ECO:0007669"/>
    <property type="project" value="UniProtKB-UniRule"/>
</dbReference>
<dbReference type="Gene3D" id="1.20.1090.10">
    <property type="entry name" value="Dehydroquinate synthase-like - alpha domain"/>
    <property type="match status" value="1"/>
</dbReference>
<dbReference type="InterPro" id="IPR016037">
    <property type="entry name" value="DHQ_synth_AroB"/>
</dbReference>
<dbReference type="InterPro" id="IPR050071">
    <property type="entry name" value="Dehydroquinate_synthase"/>
</dbReference>
<evidence type="ECO:0000259" key="20">
    <source>
        <dbReference type="Pfam" id="PF24621"/>
    </source>
</evidence>
<feature type="binding site" evidence="18">
    <location>
        <begin position="169"/>
        <end position="172"/>
    </location>
    <ligand>
        <name>NAD(+)</name>
        <dbReference type="ChEBI" id="CHEBI:57540"/>
    </ligand>
</feature>
<comment type="catalytic activity">
    <reaction evidence="1 18">
        <text>7-phospho-2-dehydro-3-deoxy-D-arabino-heptonate = 3-dehydroquinate + phosphate</text>
        <dbReference type="Rhea" id="RHEA:21968"/>
        <dbReference type="ChEBI" id="CHEBI:32364"/>
        <dbReference type="ChEBI" id="CHEBI:43474"/>
        <dbReference type="ChEBI" id="CHEBI:58394"/>
        <dbReference type="EC" id="4.2.3.4"/>
    </reaction>
</comment>
<feature type="binding site" evidence="18">
    <location>
        <position position="151"/>
    </location>
    <ligand>
        <name>NAD(+)</name>
        <dbReference type="ChEBI" id="CHEBI:57540"/>
    </ligand>
</feature>
<comment type="cofactor">
    <cofactor evidence="18">
        <name>Co(2+)</name>
        <dbReference type="ChEBI" id="CHEBI:48828"/>
    </cofactor>
    <cofactor evidence="18">
        <name>Zn(2+)</name>
        <dbReference type="ChEBI" id="CHEBI:29105"/>
    </cofactor>
    <text evidence="18">Binds 1 divalent metal cation per subunit. Can use either Co(2+) or Zn(2+).</text>
</comment>
<evidence type="ECO:0000256" key="14">
    <source>
        <dbReference type="ARBA" id="ARBA00023027"/>
    </source>
</evidence>
<dbReference type="Pfam" id="PF24621">
    <property type="entry name" value="DHQS_C"/>
    <property type="match status" value="1"/>
</dbReference>
<organism evidence="21 22">
    <name type="scientific">Ruminiclostridium herbifermentans</name>
    <dbReference type="NCBI Taxonomy" id="2488810"/>
    <lineage>
        <taxon>Bacteria</taxon>
        <taxon>Bacillati</taxon>
        <taxon>Bacillota</taxon>
        <taxon>Clostridia</taxon>
        <taxon>Eubacteriales</taxon>
        <taxon>Oscillospiraceae</taxon>
        <taxon>Ruminiclostridium</taxon>
    </lineage>
</organism>
<dbReference type="RefSeq" id="WP_137696254.1">
    <property type="nucleotide sequence ID" value="NZ_CP061336.1"/>
</dbReference>
<dbReference type="UniPathway" id="UPA00053">
    <property type="reaction ID" value="UER00085"/>
</dbReference>
<keyword evidence="13 18" id="KW-0862">Zinc</keyword>
<accession>A0A4U7JKS4</accession>
<dbReference type="InterPro" id="IPR030963">
    <property type="entry name" value="DHQ_synth_fam"/>
</dbReference>